<dbReference type="EMBL" id="CP106753">
    <property type="protein sequence ID" value="UXY16784.1"/>
    <property type="molecule type" value="Genomic_DNA"/>
</dbReference>
<dbReference type="InterPro" id="IPR011008">
    <property type="entry name" value="Dimeric_a/b-barrel"/>
</dbReference>
<dbReference type="SUPFAM" id="SSF54909">
    <property type="entry name" value="Dimeric alpha+beta barrel"/>
    <property type="match status" value="1"/>
</dbReference>
<evidence type="ECO:0000313" key="2">
    <source>
        <dbReference type="Proteomes" id="UP001061302"/>
    </source>
</evidence>
<sequence>MFSATFIFEKKQYDAEFERLDARIAEAARSHPDFLGEDGWEDPRTGRSAVVYYWRTLDGIQALARDGHHIEAKRGYAQWYKGYHVVIAQVLRAYGDGTFDHPVPPGTGAMQTA</sequence>
<name>A0ABY6DQY0_9NEIS</name>
<protein>
    <submittedName>
        <fullName evidence="1">DUF4188 domain-containing protein</fullName>
    </submittedName>
</protein>
<keyword evidence="2" id="KW-1185">Reference proteome</keyword>
<dbReference type="RefSeq" id="WP_263126183.1">
    <property type="nucleotide sequence ID" value="NZ_CP106753.1"/>
</dbReference>
<accession>A0ABY6DQY0</accession>
<gene>
    <name evidence="1" type="ORF">N8I74_07110</name>
</gene>
<proteinExistence type="predicted"/>
<evidence type="ECO:0000313" key="1">
    <source>
        <dbReference type="EMBL" id="UXY16784.1"/>
    </source>
</evidence>
<dbReference type="Proteomes" id="UP001061302">
    <property type="component" value="Chromosome"/>
</dbReference>
<reference evidence="1" key="1">
    <citation type="submission" date="2022-10" db="EMBL/GenBank/DDBJ databases">
        <title>Chitiniphilus purpureus sp. nov., a novel chitin-degrading bacterium isolated from crawfish pond sediment.</title>
        <authorList>
            <person name="Li K."/>
        </authorList>
    </citation>
    <scope>NUCLEOTIDE SEQUENCE</scope>
    <source>
        <strain evidence="1">CD1</strain>
    </source>
</reference>
<dbReference type="Gene3D" id="3.30.70.100">
    <property type="match status" value="1"/>
</dbReference>
<organism evidence="1 2">
    <name type="scientific">Chitiniphilus purpureus</name>
    <dbReference type="NCBI Taxonomy" id="2981137"/>
    <lineage>
        <taxon>Bacteria</taxon>
        <taxon>Pseudomonadati</taxon>
        <taxon>Pseudomonadota</taxon>
        <taxon>Betaproteobacteria</taxon>
        <taxon>Neisseriales</taxon>
        <taxon>Chitinibacteraceae</taxon>
        <taxon>Chitiniphilus</taxon>
    </lineage>
</organism>